<feature type="domain" description="HMG box" evidence="3">
    <location>
        <begin position="274"/>
        <end position="341"/>
    </location>
</feature>
<evidence type="ECO:0000256" key="1">
    <source>
        <dbReference type="PROSITE-ProRule" id="PRU00267"/>
    </source>
</evidence>
<dbReference type="SUPFAM" id="SSF47095">
    <property type="entry name" value="HMG-box"/>
    <property type="match status" value="1"/>
</dbReference>
<dbReference type="SMART" id="SM00501">
    <property type="entry name" value="BRIGHT"/>
    <property type="match status" value="1"/>
</dbReference>
<dbReference type="CDD" id="cd16872">
    <property type="entry name" value="ARID_HMGB9-like"/>
    <property type="match status" value="1"/>
</dbReference>
<dbReference type="GO" id="GO:0010197">
    <property type="term" value="P:polar nucleus fusion"/>
    <property type="evidence" value="ECO:0007669"/>
    <property type="project" value="EnsemblPlants"/>
</dbReference>
<dbReference type="GO" id="GO:0003677">
    <property type="term" value="F:DNA binding"/>
    <property type="evidence" value="ECO:0007669"/>
    <property type="project" value="UniProtKB-UniRule"/>
</dbReference>
<dbReference type="Pfam" id="PF00505">
    <property type="entry name" value="HMG_box"/>
    <property type="match status" value="1"/>
</dbReference>
<protein>
    <recommendedName>
        <fullName evidence="7">HMG box domain-containing protein</fullName>
    </recommendedName>
</protein>
<dbReference type="Proteomes" id="UP000316621">
    <property type="component" value="Chromosome 2"/>
</dbReference>
<dbReference type="SMART" id="SM00398">
    <property type="entry name" value="HMG"/>
    <property type="match status" value="1"/>
</dbReference>
<keyword evidence="6" id="KW-1185">Reference proteome</keyword>
<dbReference type="PANTHER" id="PTHR46691:SF1">
    <property type="entry name" value="AT-RICH INTERACTIVE DOMAIN-CONTAINING PROTEIN 2"/>
    <property type="match status" value="1"/>
</dbReference>
<dbReference type="SMART" id="SM01014">
    <property type="entry name" value="ARID"/>
    <property type="match status" value="1"/>
</dbReference>
<dbReference type="InterPro" id="IPR009071">
    <property type="entry name" value="HMG_box_dom"/>
</dbReference>
<feature type="DNA-binding region" description="HMG box" evidence="1">
    <location>
        <begin position="274"/>
        <end position="341"/>
    </location>
</feature>
<keyword evidence="1" id="KW-0238">DNA-binding</keyword>
<dbReference type="InterPro" id="IPR045303">
    <property type="entry name" value="ARID_HMGB9-like"/>
</dbReference>
<feature type="region of interest" description="Disordered" evidence="2">
    <location>
        <begin position="178"/>
        <end position="201"/>
    </location>
</feature>
<dbReference type="CDD" id="cd22009">
    <property type="entry name" value="HMG-box_AtHMGB9-like"/>
    <property type="match status" value="1"/>
</dbReference>
<dbReference type="EMBL" id="CM010716">
    <property type="protein sequence ID" value="RZC48549.1"/>
    <property type="molecule type" value="Genomic_DNA"/>
</dbReference>
<dbReference type="InterPro" id="IPR036431">
    <property type="entry name" value="ARID_dom_sf"/>
</dbReference>
<feature type="compositionally biased region" description="Low complexity" evidence="2">
    <location>
        <begin position="1"/>
        <end position="17"/>
    </location>
</feature>
<dbReference type="PROSITE" id="PS50118">
    <property type="entry name" value="HMG_BOX_2"/>
    <property type="match status" value="1"/>
</dbReference>
<evidence type="ECO:0000259" key="3">
    <source>
        <dbReference type="PROSITE" id="PS50118"/>
    </source>
</evidence>
<dbReference type="Gramene" id="RZC48549">
    <property type="protein sequence ID" value="RZC48549"/>
    <property type="gene ID" value="C5167_016976"/>
</dbReference>
<dbReference type="Pfam" id="PF01388">
    <property type="entry name" value="ARID"/>
    <property type="match status" value="1"/>
</dbReference>
<gene>
    <name evidence="5" type="ORF">C5167_016976</name>
</gene>
<feature type="domain" description="ARID" evidence="4">
    <location>
        <begin position="46"/>
        <end position="137"/>
    </location>
</feature>
<dbReference type="OMA" id="HILYVEV"/>
<proteinExistence type="predicted"/>
<dbReference type="InterPro" id="IPR036910">
    <property type="entry name" value="HMG_box_dom_sf"/>
</dbReference>
<dbReference type="PROSITE" id="PS51011">
    <property type="entry name" value="ARID"/>
    <property type="match status" value="1"/>
</dbReference>
<evidence type="ECO:0000256" key="2">
    <source>
        <dbReference type="SAM" id="MobiDB-lite"/>
    </source>
</evidence>
<dbReference type="AlphaFoldDB" id="A0A4Y7IM61"/>
<reference evidence="5 6" key="1">
    <citation type="journal article" date="2018" name="Science">
        <title>The opium poppy genome and morphinan production.</title>
        <authorList>
            <person name="Guo L."/>
            <person name="Winzer T."/>
            <person name="Yang X."/>
            <person name="Li Y."/>
            <person name="Ning Z."/>
            <person name="He Z."/>
            <person name="Teodor R."/>
            <person name="Lu Y."/>
            <person name="Bowser T.A."/>
            <person name="Graham I.A."/>
            <person name="Ye K."/>
        </authorList>
    </citation>
    <scope>NUCLEOTIDE SEQUENCE [LARGE SCALE GENOMIC DNA]</scope>
    <source>
        <strain evidence="6">cv. HN1</strain>
        <tissue evidence="5">Leaves</tissue>
    </source>
</reference>
<dbReference type="GO" id="GO:0005634">
    <property type="term" value="C:nucleus"/>
    <property type="evidence" value="ECO:0007669"/>
    <property type="project" value="UniProtKB-UniRule"/>
</dbReference>
<evidence type="ECO:0000259" key="4">
    <source>
        <dbReference type="PROSITE" id="PS51011"/>
    </source>
</evidence>
<organism evidence="5 6">
    <name type="scientific">Papaver somniferum</name>
    <name type="common">Opium poppy</name>
    <dbReference type="NCBI Taxonomy" id="3469"/>
    <lineage>
        <taxon>Eukaryota</taxon>
        <taxon>Viridiplantae</taxon>
        <taxon>Streptophyta</taxon>
        <taxon>Embryophyta</taxon>
        <taxon>Tracheophyta</taxon>
        <taxon>Spermatophyta</taxon>
        <taxon>Magnoliopsida</taxon>
        <taxon>Ranunculales</taxon>
        <taxon>Papaveraceae</taxon>
        <taxon>Papaveroideae</taxon>
        <taxon>Papaver</taxon>
    </lineage>
</organism>
<dbReference type="SUPFAM" id="SSF46774">
    <property type="entry name" value="ARID-like"/>
    <property type="match status" value="1"/>
</dbReference>
<dbReference type="PANTHER" id="PTHR46691">
    <property type="entry name" value="HIGH MOBILITY GROUP B PROTEIN 9"/>
    <property type="match status" value="1"/>
</dbReference>
<evidence type="ECO:0000313" key="6">
    <source>
        <dbReference type="Proteomes" id="UP000316621"/>
    </source>
</evidence>
<dbReference type="InterPro" id="IPR001606">
    <property type="entry name" value="ARID_dom"/>
</dbReference>
<name>A0A4Y7IM61_PAPSO</name>
<evidence type="ECO:0000313" key="5">
    <source>
        <dbReference type="EMBL" id="RZC48549.1"/>
    </source>
</evidence>
<accession>A0A4Y7IM61</accession>
<dbReference type="STRING" id="3469.A0A4Y7IM61"/>
<evidence type="ECO:0008006" key="7">
    <source>
        <dbReference type="Google" id="ProtNLM"/>
    </source>
</evidence>
<feature type="region of interest" description="Disordered" evidence="2">
    <location>
        <begin position="258"/>
        <end position="280"/>
    </location>
</feature>
<sequence>MFGKSSMSSSETETEALSGGGGRERENGVHEDKHYLVPLATHEEIVKNRSVFMETFRHFHSLIGTKIMVPVIGGKELDLHILYVEVTKRGGFEKVVIEKKWRDVGIIFNFPQTATSASYVLRKHYASLLYHYEQVYFFKLQCSPSSVAMPVIKSLTYRHTAGGGVRCDDLVATSSQSMQIQPYQTPSNKTKSSSALQSKSPKNLPVIGTIDGKFDCGYLVSVKLGDEILRGVLYHPPAFESTSTVPTSESAIVPYDPNLRRKRRRRRYGDPDRPKPNRSGYNFFFSEKHSKLKIVYPNREREFTKMIGESWSNLSQEDRMVYQKIGLQDKERYKREMEEYKEKLKLNFTSQGSWKN</sequence>
<feature type="region of interest" description="Disordered" evidence="2">
    <location>
        <begin position="1"/>
        <end position="27"/>
    </location>
</feature>
<dbReference type="OrthoDB" id="338531at2759"/>
<dbReference type="Gene3D" id="1.10.30.10">
    <property type="entry name" value="High mobility group box domain"/>
    <property type="match status" value="1"/>
</dbReference>
<dbReference type="Gene3D" id="1.10.150.60">
    <property type="entry name" value="ARID DNA-binding domain"/>
    <property type="match status" value="1"/>
</dbReference>
<keyword evidence="1" id="KW-0539">Nucleus</keyword>